<protein>
    <submittedName>
        <fullName evidence="1">Uncharacterized protein</fullName>
    </submittedName>
</protein>
<keyword evidence="2" id="KW-1185">Reference proteome</keyword>
<comment type="caution">
    <text evidence="1">The sequence shown here is derived from an EMBL/GenBank/DDBJ whole genome shotgun (WGS) entry which is preliminary data.</text>
</comment>
<dbReference type="RefSeq" id="WP_188175030.1">
    <property type="nucleotide sequence ID" value="NZ_JACVVD010000004.1"/>
</dbReference>
<dbReference type="Proteomes" id="UP000650466">
    <property type="component" value="Unassembled WGS sequence"/>
</dbReference>
<sequence>MPNTYKVKKTDAGNALFEGQKVTPYYEDTKEMIINGARADADHHVKKDGQYFAEHFEISGGN</sequence>
<evidence type="ECO:0000313" key="2">
    <source>
        <dbReference type="Proteomes" id="UP000650466"/>
    </source>
</evidence>
<gene>
    <name evidence="1" type="ORF">ICC18_14025</name>
</gene>
<dbReference type="EMBL" id="JACVVD010000004">
    <property type="protein sequence ID" value="MBD0381238.1"/>
    <property type="molecule type" value="Genomic_DNA"/>
</dbReference>
<name>A0A926QK00_9BACL</name>
<dbReference type="AlphaFoldDB" id="A0A926QK00"/>
<reference evidence="1" key="1">
    <citation type="submission" date="2020-09" db="EMBL/GenBank/DDBJ databases">
        <title>Draft Genome Sequence of Paenibacillus sp. WST5.</title>
        <authorList>
            <person name="Bao Z."/>
        </authorList>
    </citation>
    <scope>NUCLEOTIDE SEQUENCE</scope>
    <source>
        <strain evidence="1">WST5</strain>
    </source>
</reference>
<evidence type="ECO:0000313" key="1">
    <source>
        <dbReference type="EMBL" id="MBD0381238.1"/>
    </source>
</evidence>
<accession>A0A926QK00</accession>
<organism evidence="1 2">
    <name type="scientific">Paenibacillus sedimenti</name>
    <dbReference type="NCBI Taxonomy" id="2770274"/>
    <lineage>
        <taxon>Bacteria</taxon>
        <taxon>Bacillati</taxon>
        <taxon>Bacillota</taxon>
        <taxon>Bacilli</taxon>
        <taxon>Bacillales</taxon>
        <taxon>Paenibacillaceae</taxon>
        <taxon>Paenibacillus</taxon>
    </lineage>
</organism>
<proteinExistence type="predicted"/>